<keyword evidence="6" id="KW-0862">Zinc</keyword>
<feature type="domain" description="C2H2-type" evidence="11">
    <location>
        <begin position="1896"/>
        <end position="1924"/>
    </location>
</feature>
<feature type="compositionally biased region" description="Basic and acidic residues" evidence="10">
    <location>
        <begin position="122"/>
        <end position="131"/>
    </location>
</feature>
<keyword evidence="5 9" id="KW-0863">Zinc-finger</keyword>
<dbReference type="Pfam" id="PF13843">
    <property type="entry name" value="DDE_Tnp_1_7"/>
    <property type="match status" value="1"/>
</dbReference>
<evidence type="ECO:0000256" key="8">
    <source>
        <dbReference type="ARBA" id="ARBA00023242"/>
    </source>
</evidence>
<feature type="domain" description="C2H2-type" evidence="11">
    <location>
        <begin position="2160"/>
        <end position="2187"/>
    </location>
</feature>
<feature type="domain" description="C2H2-type" evidence="11">
    <location>
        <begin position="1513"/>
        <end position="1540"/>
    </location>
</feature>
<feature type="domain" description="C2H2-type" evidence="11">
    <location>
        <begin position="1359"/>
        <end position="1386"/>
    </location>
</feature>
<feature type="compositionally biased region" description="Basic and acidic residues" evidence="10">
    <location>
        <begin position="3126"/>
        <end position="3140"/>
    </location>
</feature>
<dbReference type="InterPro" id="IPR013087">
    <property type="entry name" value="Znf_C2H2_type"/>
</dbReference>
<feature type="region of interest" description="Disordered" evidence="10">
    <location>
        <begin position="2482"/>
        <end position="2598"/>
    </location>
</feature>
<feature type="domain" description="C2H2-type" evidence="11">
    <location>
        <begin position="2691"/>
        <end position="2718"/>
    </location>
</feature>
<dbReference type="GO" id="GO:0005634">
    <property type="term" value="C:nucleus"/>
    <property type="evidence" value="ECO:0007669"/>
    <property type="project" value="UniProtKB-SubCell"/>
</dbReference>
<dbReference type="Pfam" id="PF13912">
    <property type="entry name" value="zf-C2H2_6"/>
    <property type="match status" value="4"/>
</dbReference>
<feature type="region of interest" description="Disordered" evidence="10">
    <location>
        <begin position="172"/>
        <end position="219"/>
    </location>
</feature>
<feature type="domain" description="C2H2-type" evidence="11">
    <location>
        <begin position="1559"/>
        <end position="1586"/>
    </location>
</feature>
<feature type="domain" description="C2H2-type" evidence="11">
    <location>
        <begin position="642"/>
        <end position="669"/>
    </location>
</feature>
<dbReference type="FunFam" id="3.30.160.60:FF:002343">
    <property type="entry name" value="Zinc finger protein 33A"/>
    <property type="match status" value="1"/>
</dbReference>
<feature type="compositionally biased region" description="Polar residues" evidence="10">
    <location>
        <begin position="2429"/>
        <end position="2442"/>
    </location>
</feature>
<feature type="domain" description="C2H2-type" evidence="11">
    <location>
        <begin position="725"/>
        <end position="752"/>
    </location>
</feature>
<keyword evidence="3" id="KW-0479">Metal-binding</keyword>
<feature type="domain" description="C2H2-type" evidence="11">
    <location>
        <begin position="670"/>
        <end position="697"/>
    </location>
</feature>
<feature type="domain" description="C2H2-type" evidence="11">
    <location>
        <begin position="1684"/>
        <end position="1706"/>
    </location>
</feature>
<feature type="compositionally biased region" description="Polar residues" evidence="10">
    <location>
        <begin position="3170"/>
        <end position="3179"/>
    </location>
</feature>
<feature type="domain" description="C2H2-type" evidence="11">
    <location>
        <begin position="3513"/>
        <end position="3541"/>
    </location>
</feature>
<feature type="domain" description="C2H2-type" evidence="11">
    <location>
        <begin position="445"/>
        <end position="472"/>
    </location>
</feature>
<feature type="domain" description="C2H2-type" evidence="11">
    <location>
        <begin position="1294"/>
        <end position="1321"/>
    </location>
</feature>
<feature type="region of interest" description="Disordered" evidence="10">
    <location>
        <begin position="3239"/>
        <end position="3409"/>
    </location>
</feature>
<feature type="region of interest" description="Disordered" evidence="10">
    <location>
        <begin position="3866"/>
        <end position="3920"/>
    </location>
</feature>
<feature type="domain" description="C2H2-type" evidence="11">
    <location>
        <begin position="332"/>
        <end position="359"/>
    </location>
</feature>
<feature type="region of interest" description="Disordered" evidence="10">
    <location>
        <begin position="2281"/>
        <end position="2312"/>
    </location>
</feature>
<feature type="compositionally biased region" description="Polar residues" evidence="10">
    <location>
        <begin position="2138"/>
        <end position="2152"/>
    </location>
</feature>
<evidence type="ECO:0000256" key="2">
    <source>
        <dbReference type="ARBA" id="ARBA00006991"/>
    </source>
</evidence>
<feature type="domain" description="C2H2-type" evidence="11">
    <location>
        <begin position="861"/>
        <end position="883"/>
    </location>
</feature>
<evidence type="ECO:0000256" key="7">
    <source>
        <dbReference type="ARBA" id="ARBA00023125"/>
    </source>
</evidence>
<evidence type="ECO:0000313" key="13">
    <source>
        <dbReference type="Proteomes" id="UP000250572"/>
    </source>
</evidence>
<comment type="similarity">
    <text evidence="2">Belongs to the krueppel C2H2-type zinc-finger protein family.</text>
</comment>
<feature type="compositionally biased region" description="Basic and acidic residues" evidence="10">
    <location>
        <begin position="182"/>
        <end position="210"/>
    </location>
</feature>
<keyword evidence="8" id="KW-0539">Nucleus</keyword>
<feature type="domain" description="C2H2-type" evidence="11">
    <location>
        <begin position="2202"/>
        <end position="2229"/>
    </location>
</feature>
<feature type="domain" description="C2H2-type" evidence="11">
    <location>
        <begin position="2019"/>
        <end position="2038"/>
    </location>
</feature>
<dbReference type="GO" id="GO:0000981">
    <property type="term" value="F:DNA-binding transcription factor activity, RNA polymerase II-specific"/>
    <property type="evidence" value="ECO:0007669"/>
    <property type="project" value="TreeGrafter"/>
</dbReference>
<feature type="domain" description="C2H2-type" evidence="11">
    <location>
        <begin position="614"/>
        <end position="641"/>
    </location>
</feature>
<feature type="domain" description="C2H2-type" evidence="11">
    <location>
        <begin position="2747"/>
        <end position="2774"/>
    </location>
</feature>
<feature type="domain" description="C2H2-type" evidence="11">
    <location>
        <begin position="2663"/>
        <end position="2690"/>
    </location>
</feature>
<dbReference type="PROSITE" id="PS50157">
    <property type="entry name" value="ZINC_FINGER_C2H2_2"/>
    <property type="match status" value="44"/>
</dbReference>
<dbReference type="SMART" id="SM00355">
    <property type="entry name" value="ZnF_C2H2"/>
    <property type="match status" value="52"/>
</dbReference>
<dbReference type="EMBL" id="NHOQ01000034">
    <property type="protein sequence ID" value="PWA33488.1"/>
    <property type="molecule type" value="Genomic_DNA"/>
</dbReference>
<feature type="region of interest" description="Disordered" evidence="10">
    <location>
        <begin position="3623"/>
        <end position="3653"/>
    </location>
</feature>
<dbReference type="InterPro" id="IPR036236">
    <property type="entry name" value="Znf_C2H2_sf"/>
</dbReference>
<dbReference type="SUPFAM" id="SSF57667">
    <property type="entry name" value="beta-beta-alpha zinc fingers"/>
    <property type="match status" value="24"/>
</dbReference>
<feature type="compositionally biased region" description="Polar residues" evidence="10">
    <location>
        <begin position="3625"/>
        <end position="3635"/>
    </location>
</feature>
<protein>
    <recommendedName>
        <fullName evidence="11">C2H2-type domain-containing protein</fullName>
    </recommendedName>
</protein>
<feature type="compositionally biased region" description="Polar residues" evidence="10">
    <location>
        <begin position="3903"/>
        <end position="3912"/>
    </location>
</feature>
<reference evidence="12 13" key="1">
    <citation type="journal article" date="2018" name="G3 (Bethesda)">
        <title>A High-Quality Reference Genome for the Invasive Mosquitofish Gambusia affinis Using a Chicago Library.</title>
        <authorList>
            <person name="Hoffberg S.L."/>
            <person name="Troendle N.J."/>
            <person name="Glenn T.C."/>
            <person name="Mahmud O."/>
            <person name="Louha S."/>
            <person name="Chalopin D."/>
            <person name="Bennetzen J.L."/>
            <person name="Mauricio R."/>
        </authorList>
    </citation>
    <scope>NUCLEOTIDE SEQUENCE [LARGE SCALE GENOMIC DNA]</scope>
    <source>
        <strain evidence="12">NE01/NJP1002.9</strain>
        <tissue evidence="12">Muscle</tissue>
    </source>
</reference>
<feature type="compositionally biased region" description="Low complexity" evidence="10">
    <location>
        <begin position="71"/>
        <end position="83"/>
    </location>
</feature>
<feature type="compositionally biased region" description="Polar residues" evidence="10">
    <location>
        <begin position="3049"/>
        <end position="3066"/>
    </location>
</feature>
<evidence type="ECO:0000256" key="6">
    <source>
        <dbReference type="ARBA" id="ARBA00022833"/>
    </source>
</evidence>
<keyword evidence="4" id="KW-0677">Repeat</keyword>
<feature type="domain" description="C2H2-type" evidence="11">
    <location>
        <begin position="388"/>
        <end position="415"/>
    </location>
</feature>
<dbReference type="Pfam" id="PF00096">
    <property type="entry name" value="zf-C2H2"/>
    <property type="match status" value="16"/>
</dbReference>
<feature type="domain" description="C2H2-type" evidence="11">
    <location>
        <begin position="417"/>
        <end position="444"/>
    </location>
</feature>
<evidence type="ECO:0000256" key="5">
    <source>
        <dbReference type="ARBA" id="ARBA00022771"/>
    </source>
</evidence>
<dbReference type="FunFam" id="3.30.160.60:FF:000478">
    <property type="entry name" value="Zinc finger protein 133"/>
    <property type="match status" value="1"/>
</dbReference>
<dbReference type="Proteomes" id="UP000250572">
    <property type="component" value="Unassembled WGS sequence"/>
</dbReference>
<evidence type="ECO:0000256" key="4">
    <source>
        <dbReference type="ARBA" id="ARBA00022737"/>
    </source>
</evidence>
<dbReference type="GO" id="GO:0008270">
    <property type="term" value="F:zinc ion binding"/>
    <property type="evidence" value="ECO:0007669"/>
    <property type="project" value="UniProtKB-KW"/>
</dbReference>
<feature type="domain" description="C2H2-type" evidence="11">
    <location>
        <begin position="1387"/>
        <end position="1414"/>
    </location>
</feature>
<dbReference type="STRING" id="33528.ENSGAFP00000004935"/>
<comment type="subcellular location">
    <subcellularLocation>
        <location evidence="1">Nucleus</location>
    </subcellularLocation>
</comment>
<feature type="compositionally biased region" description="Basic residues" evidence="10">
    <location>
        <begin position="3388"/>
        <end position="3397"/>
    </location>
</feature>
<feature type="compositionally biased region" description="Basic and acidic residues" evidence="10">
    <location>
        <begin position="489"/>
        <end position="507"/>
    </location>
</feature>
<feature type="domain" description="C2H2-type" evidence="11">
    <location>
        <begin position="2719"/>
        <end position="2746"/>
    </location>
</feature>
<feature type="region of interest" description="Disordered" evidence="10">
    <location>
        <begin position="3686"/>
        <end position="3713"/>
    </location>
</feature>
<feature type="domain" description="C2H2-type" evidence="11">
    <location>
        <begin position="304"/>
        <end position="331"/>
    </location>
</feature>
<feature type="domain" description="C2H2-type" evidence="11">
    <location>
        <begin position="1785"/>
        <end position="1816"/>
    </location>
</feature>
<feature type="domain" description="C2H2-type" evidence="11">
    <location>
        <begin position="360"/>
        <end position="387"/>
    </location>
</feature>
<feature type="domain" description="C2H2-type" evidence="11">
    <location>
        <begin position="229"/>
        <end position="256"/>
    </location>
</feature>
<feature type="compositionally biased region" description="Acidic residues" evidence="10">
    <location>
        <begin position="2401"/>
        <end position="2411"/>
    </location>
</feature>
<dbReference type="FunFam" id="3.30.160.60:FF:000176">
    <property type="entry name" value="zinc finger protein 70"/>
    <property type="match status" value="1"/>
</dbReference>
<feature type="region of interest" description="Disordered" evidence="10">
    <location>
        <begin position="4549"/>
        <end position="4582"/>
    </location>
</feature>
<dbReference type="FunFam" id="3.30.160.60:FF:000446">
    <property type="entry name" value="Zinc finger protein"/>
    <property type="match status" value="1"/>
</dbReference>
<feature type="compositionally biased region" description="Basic and acidic residues" evidence="10">
    <location>
        <begin position="2109"/>
        <end position="2126"/>
    </location>
</feature>
<feature type="region of interest" description="Disordered" evidence="10">
    <location>
        <begin position="3044"/>
        <end position="3195"/>
    </location>
</feature>
<feature type="region of interest" description="Disordered" evidence="10">
    <location>
        <begin position="4280"/>
        <end position="4309"/>
    </location>
</feature>
<feature type="compositionally biased region" description="Basic and acidic residues" evidence="10">
    <location>
        <begin position="3333"/>
        <end position="3355"/>
    </location>
</feature>
<feature type="domain" description="C2H2-type" evidence="11">
    <location>
        <begin position="903"/>
        <end position="930"/>
    </location>
</feature>
<feature type="region of interest" description="Disordered" evidence="10">
    <location>
        <begin position="1627"/>
        <end position="1649"/>
    </location>
</feature>
<feature type="domain" description="C2H2-type" evidence="11">
    <location>
        <begin position="1486"/>
        <end position="1513"/>
    </location>
</feature>
<feature type="region of interest" description="Disordered" evidence="10">
    <location>
        <begin position="4114"/>
        <end position="4133"/>
    </location>
</feature>
<feature type="domain" description="C2H2-type" evidence="11">
    <location>
        <begin position="1081"/>
        <end position="1109"/>
    </location>
</feature>
<feature type="compositionally biased region" description="Basic and acidic residues" evidence="10">
    <location>
        <begin position="2290"/>
        <end position="2300"/>
    </location>
</feature>
<feature type="domain" description="C2H2-type" evidence="11">
    <location>
        <begin position="753"/>
        <end position="780"/>
    </location>
</feature>
<dbReference type="FunFam" id="3.30.160.60:FF:000065">
    <property type="entry name" value="B-cell CLL/lymphoma 6, member B"/>
    <property type="match status" value="1"/>
</dbReference>
<feature type="compositionally biased region" description="Acidic residues" evidence="10">
    <location>
        <begin position="3686"/>
        <end position="3695"/>
    </location>
</feature>
<feature type="region of interest" description="Disordered" evidence="10">
    <location>
        <begin position="4041"/>
        <end position="4109"/>
    </location>
</feature>
<name>A0A315WDD3_GAMAF</name>
<feature type="region of interest" description="Disordered" evidence="10">
    <location>
        <begin position="3813"/>
        <end position="3832"/>
    </location>
</feature>
<feature type="compositionally biased region" description="Polar residues" evidence="10">
    <location>
        <begin position="3462"/>
        <end position="3484"/>
    </location>
</feature>
<feature type="compositionally biased region" description="Polar residues" evidence="10">
    <location>
        <begin position="3435"/>
        <end position="3450"/>
    </location>
</feature>
<feature type="domain" description="C2H2-type" evidence="11">
    <location>
        <begin position="2233"/>
        <end position="2260"/>
    </location>
</feature>
<feature type="region of interest" description="Disordered" evidence="10">
    <location>
        <begin position="465"/>
        <end position="507"/>
    </location>
</feature>
<feature type="compositionally biased region" description="Low complexity" evidence="10">
    <location>
        <begin position="4568"/>
        <end position="4582"/>
    </location>
</feature>
<feature type="region of interest" description="Disordered" evidence="10">
    <location>
        <begin position="1"/>
        <end position="137"/>
    </location>
</feature>
<feature type="domain" description="C2H2-type" evidence="11">
    <location>
        <begin position="2260"/>
        <end position="2287"/>
    </location>
</feature>
<feature type="domain" description="C2H2-type" evidence="11">
    <location>
        <begin position="1831"/>
        <end position="1864"/>
    </location>
</feature>
<dbReference type="FunFam" id="3.30.160.60:FF:000690">
    <property type="entry name" value="Zinc finger protein 354C"/>
    <property type="match status" value="1"/>
</dbReference>
<feature type="region of interest" description="Disordered" evidence="10">
    <location>
        <begin position="2340"/>
        <end position="2370"/>
    </location>
</feature>
<dbReference type="PROSITE" id="PS00028">
    <property type="entry name" value="ZINC_FINGER_C2H2_1"/>
    <property type="match status" value="43"/>
</dbReference>
<evidence type="ECO:0000313" key="12">
    <source>
        <dbReference type="EMBL" id="PWA33488.1"/>
    </source>
</evidence>
<feature type="compositionally biased region" description="Basic and acidic residues" evidence="10">
    <location>
        <begin position="2413"/>
        <end position="2425"/>
    </location>
</feature>
<feature type="compositionally biased region" description="Polar residues" evidence="10">
    <location>
        <begin position="4041"/>
        <end position="4064"/>
    </location>
</feature>
<feature type="domain" description="C2H2-type" evidence="11">
    <location>
        <begin position="2315"/>
        <end position="2342"/>
    </location>
</feature>
<feature type="compositionally biased region" description="Low complexity" evidence="10">
    <location>
        <begin position="2525"/>
        <end position="2540"/>
    </location>
</feature>
<proteinExistence type="inferred from homology"/>
<sequence>MAAADPKSPNRQKTPAEEVDTSGEQAAAAKSGCSPNQTDEAAGDKSGVCPNGELGAEDVGSDGGGSVATHSGEVGVASVAGAANKTTCVSPEDRAATEKMAESLDSQQQAFDWSETEDDEEGAKTQTKENAKSGAVLKSPVAFASKLATFWSSEFTSHFPAADLKVAETVNNARQDAPAEAESEKTDDGQRSPEKSPVEALRGEVDATEDRADDDEEADSTAKQRKCRWECKECGQKFSQREMFNLHRHFHAHEDELLPPTCKECGLTFQHRSSLIKHRNQHKEKEENLETTKLEDETRAPFRYQCAECKRIFTQVSKLRDHDCNNAAEKPYHCTLCRQDFQFKVSVTKHMMMHSRECTFKCQECSQTFPNIMSLRFHQKSHAALKPYECPECGMAFKHYSVMEDHRRKHVDNSRSHLCNICGKTFKYSSLLHQHQYLHTGQKPFRCPECGKKFAFAQNMKAHCRQHRQGETNSSGEPSGKQSLTSGHEAAKGPEKENTHTSEDTKRTFSCPLCPQTFYIAANLRAHMQFHEDEYEKQERLLQYQVVPNKHWEKGHTCPHCPSVFRDEPGLKGHLISVHKPTAQYLETLTAPKKQLTQISSDNTQGKVLNIKSYKCSECGKSFRHRSVLELHMRIHSKDKPYQCKVCGKGFRFSSYLQQHLIIHTGKKPYKCPDCGKDFAFLQNMRTHQKLHQQKPFRCTSCRKGYSSETQLQQHMLSHNGDKPHKCELCDKSFGLAYLLRDHMNTHTGERPHRCEECHKSFSWFSSLLVHQKIHARKKQGLSHYNSYPSGARMRGRGKRGGRSAWGWSRDELFCCRNCGETSSEESAYLEHRLQHPPQNTHLDSQSAGLIDSGKDNEALYFCSYCTLSFAEMSELHLHMKDHDQISLKETDINPGAAKQQAYECSDCGKSYTVIGHFLNHQRSHRQPSKSVFHDLEHLKKKSFQCESCGRNYSRASALDAHRRCHQEKLVKSKNRSSGETVQPAEPPAEVKPFENPTEEDSDKLFKCLCGKAFSSMMRLKTHRRFSRNILCSPEEMKQKPKKGCGEFYCSECNKAFNGHIALFNHQRWHANHSDNTAKRFPCEECGKEFMTLTFYYRHQRTAHSDETPSKSFQHQVCQLQKKAFECKDCGLKFSRASALQSHQLQHTDVFRETEKAHSESTLPSQCEQKVSEHLEASVEGTLKAETISPTDVGGEQQVNEMDEEMESYEPGDFNVQVISASESEDEGLQETNPDLELLCESDQDIREDGEVYPGNLVSKPDVDLKIVQIDFAQSLQCPPIENEAQLKTAEERFGCPECYRWFNNPSSLRVHRMWHNVRRRRHQNQGQSEEVYNCDTFPHETQSSGSLSQAETSLETAFTCSDCDQVFTQLPALLSHQLHHPKRKQFQCPHCTSSYLHAASLYNHLKTCTTQKRETISVSKKEYNPKKTLLGPKIYHCEQCGKGFWSLGAFSHHKQNQMECVDLRLRKGVSGSLHSNGRSRSTIKVACPVCGRKFRHKGIMALHMRKHENGDHKCGICGRSFRLFSSLLRHEVVHSDQLLPPPAKSFQHQVEQLKKNTYACPDCGKLFSRAKALQFHMKSHGYETGHSPSSTGTTEALKDLQCVTCFAHFTKKSSLRAHQKLCRSRCSEGGGKMEQTEKDATKTDGMDANMPVMSKQINKGGSDAQKMEQHLKGGDSGSNKWKYQCKICNKSFSTVGAMNVHKRTHIECNKGVAKSNSPISLVFKIPKKDEQSKGLIHCSDCGRRFTTKSALGSHKRWHRNEKCSSSSLEDAFSSIGHKTEDEGFKCEKCGKHFFNRHVLQRHWIFNPQCLTGTDPEPNADLERNGSAKQFSCPECDQTFGQVSLLASHYEKEHRMFLESGKTPGTPNLLALASEQTDVSHAGNESLSSVLKTKAHQCPLCSMTFGKARGLRAHKWQAHSEKSKKRLLIIDVEQSTLKDEVEQTEHSVINSKEMKEVKSDPVGRVLCLDSGKKSSSAEALHPLNRASLDVKQKTETTEATDEVLLPPSRLSEHTVKYLFKCDKCGKAFQTEEQLESHKIKAKSRPYCCALCCHGFWTESQLQQHLAWHDQVRCRLPTKENDITCEDCGLTFTIMDAYETHLHQHALDEEEAQLRDNEAPTEHEENKWSTGVDGCDENGSAQTQPPQLTQSSRYPVNPTRYTCTVCGKSYTYLVSFQKHQKMHEKPHEKEKMQNPADPNLRLYECPDCGMSFIRRTRLVSHLRVHRSKKRNNLPKCDQCNKVFISVKTWTAHLELHKERRFWCLSCAQGFLNEGLLDKHLQNHSRRQQNLKADDRSIHDAKPPVSPPKMQRKQKPHVCLHCGKRYWRYKQLFRHSQKHLGCEGRVTTKPPGSSVIYRETGDIKTETSISEGEKLEVDASMKELQVKEEDVQVEGQSPHAADEDQEDSEDSDCGEPGHHYELSEPRLSDGQPDQPSSEAAQSPTGGEMEKAEPKLHREHKYWEWECIECDMGFDKMAKLHSHYSSPEDYTESSPVVMSAAEHQQDAEAQPTQSKSGDREEKDKPDAPSQTTTTPTSMSLTPPLDKEPGVQSQAESRENVGKTNTDPTAKPCAPPGPAAESDGQGVKKQGKGSNNGRRYVSSKKAMIDPLKMDMAQSEDDPLTSSQLSLHCIECHIIFSDLKGKERHMKHSHPAEYEQCILRNSLFACYVCDRHFTNSTELMAHQKAHPDKKPFKCPICSQSFKKSSELTAHKKIHFGQDGYACKDCGKSCKTLTLLKYHQRKHSGEKPYVCKDCGKRFPLSKALQKHVDSHSLDGAEGVEVDTVSTPATKANKADDASPRVYVCSVCKATFKSLKTRQQHLITKHKFDGITNPFRAGLQNTPLISPISISQPALLQVEPHGPLQKVDANIDTEQIRRLIESLGNVQKVNQVVILGQVPPNAPPLQVQQVSDPAATVDLNLGPPQIDFAGLKPAGSKTLQLDTLVSPLDQTIILEPITPEGQLDNPSFSELGSHVAAEEHVELTLIPAEQTERLEEQAVHQNLQQPEISPMNYDPSVCPNEVADLKENLEQTFILELTPALMPAAELKRSQNEPQNEVISSSLVQSTEQETPDLALSDPVEDAKETKIPVPPLTPTVELELTSTHPEEQDLSSCPSAPPETLIQAPSESEAKESTDSDTEKVGLDQMPAINEKMKGKGEQDVCEKCPAEDKSGLSTDPQVEAQSKLETKEDQQKSELPVSVMSAQELVKVRKRKPARTFFFQGYMHDLVGSIYRDDFHIDNKPAKRQRTKKSCLVVKFGPQGKAKKTKKQKKPEQEQPPIQDNLMKSKTSPKKLPEKVQKVQTPKKTGKGKKDKTENMSSGSDTKSPSIHTTQVKQIKDDAKKNKMKKQKETKEDVVHISKQKPVSMLNKKKEAKILQKDQPKNPKEVKGKKNLTKAQKVKKAEATDSNINQDSLLLLKGHKQPQLKVYKLDTLKASGPTQEDSPHDSQSTDISKAGEKKKGARSQKNQKGLSLLSSLQATRQQPQIVPTKPKTTRKRKASLNVEAEGVITSKRALECKDCGEKFSEVASLQKHKTTAHIIESPGLTYTNGNIFEGVSGFDLYRLPKEHSGVVRVMNAPTDWDTETEMGEMTLEDRDRGVSFPALIPSPSLQIPPQDVEIGIHEHNVETSFPTSTEPKGSNPEEPMAAEEDTQEDSRKNLNFQAKVQGIADEDIKEDVLLEVDLVTVGEQEEKDDADPQNESNRVYKSKSEITGKNHKRVGNETREFSLTCQTVSCSTHRPEVKEEEEETLVQRRKEAVKDIAVTDQSRKGELLKSDLISKTSSGLEQEHEPNECWIVYEKQLLPSGLETADQEISTKTQPSPGMKTIKDTPPVASLPSVHATVEESSEEAAALELRSLTTGVDEVMNQRRLQGEEERESDQSPGIILERVISSKQGPTTDREMSSGRNSQSQATGGIAGNEVQVPEGHEIKVEENSSDTMLVGPACQNRQSTTVVQPKHHQDLRSILVKEESNAVVNDTLSLQGSRHMRWNIEPVNSENTDIPLTEDGETTKDISVTPDFNSNQCIFYPVKEEEREVLLGATQTITESSTPEGSAIANSSDYQSADCNALDERRSSPPSHQESVFPGLPSEPSVGDLTDGHAASESELQNPSDLRDFLLQSPDDEDTSGFELSEPQLDKEAEILAYFNKNQTSTNQLPHQSYSKILPNSASHLQAPHNDHRTEKPIDYFSGYFSWDTWVEIASCTNKLSKMSNPVTCREVARFVGIHIAMGTLKFPSARLYWEDLTKVSLIAEAMPLNRFLDLSRMLKLCSLNEPKENVTVRQLGDAPRSSQNLFSGHGDSRSSAEPNSSQIDADPLWKVRSLLYRFNEGCRSLKQPGDYAIDQYPVALTGKLHNNRPSLQCTTLIGINGLITHLDLELALAENQDTVEKMAPKGSTLFLCKQELSTPAMLERLLAAGIHGAGRVEGARGHIGDEFVSSDGKLMLRRTHCGFMLSTAGNGQRNMVSLIDSFEKAQTSARLSRDLLNLYSTPLTVSLPTCWPQAVLWHLIDAALVNSWLQYRQDYRSSSAPMTFMAFRLDVSKALILSSGLDTQDSIPPQPPEEDTHHATSETPSPGLLEESPLPDLTTRYDGTGHWPEQLVEGEGGRCRFGDCQRTSRVLCLKCCVFLCISRNHNCFLNFHNQEGLGEEQ</sequence>
<feature type="domain" description="C2H2-type" evidence="11">
    <location>
        <begin position="509"/>
        <end position="536"/>
    </location>
</feature>
<gene>
    <name evidence="12" type="ORF">CCH79_00007551</name>
</gene>
<feature type="domain" description="C2H2-type" evidence="11">
    <location>
        <begin position="697"/>
        <end position="724"/>
    </location>
</feature>
<evidence type="ECO:0000256" key="9">
    <source>
        <dbReference type="PROSITE-ProRule" id="PRU00042"/>
    </source>
</evidence>
<feature type="compositionally biased region" description="Basic and acidic residues" evidence="10">
    <location>
        <begin position="3149"/>
        <end position="3169"/>
    </location>
</feature>
<accession>A0A315WDD3</accession>
<feature type="domain" description="C2H2-type" evidence="11">
    <location>
        <begin position="1125"/>
        <end position="1148"/>
    </location>
</feature>
<feature type="region of interest" description="Disordered" evidence="10">
    <location>
        <begin position="2109"/>
        <end position="2152"/>
    </location>
</feature>
<evidence type="ECO:0000256" key="10">
    <source>
        <dbReference type="SAM" id="MobiDB-lite"/>
    </source>
</evidence>
<feature type="compositionally biased region" description="Polar residues" evidence="10">
    <location>
        <begin position="4300"/>
        <end position="4309"/>
    </location>
</feature>
<organism evidence="12 13">
    <name type="scientific">Gambusia affinis</name>
    <name type="common">Western mosquitofish</name>
    <name type="synonym">Heterandria affinis</name>
    <dbReference type="NCBI Taxonomy" id="33528"/>
    <lineage>
        <taxon>Eukaryota</taxon>
        <taxon>Metazoa</taxon>
        <taxon>Chordata</taxon>
        <taxon>Craniata</taxon>
        <taxon>Vertebrata</taxon>
        <taxon>Euteleostomi</taxon>
        <taxon>Actinopterygii</taxon>
        <taxon>Neopterygii</taxon>
        <taxon>Teleostei</taxon>
        <taxon>Neoteleostei</taxon>
        <taxon>Acanthomorphata</taxon>
        <taxon>Ovalentaria</taxon>
        <taxon>Atherinomorphae</taxon>
        <taxon>Cyprinodontiformes</taxon>
        <taxon>Poeciliidae</taxon>
        <taxon>Poeciliinae</taxon>
        <taxon>Gambusia</taxon>
    </lineage>
</organism>
<keyword evidence="13" id="KW-1185">Reference proteome</keyword>
<feature type="domain" description="C2H2-type" evidence="11">
    <location>
        <begin position="1048"/>
        <end position="1075"/>
    </location>
</feature>
<feature type="region of interest" description="Disordered" evidence="10">
    <location>
        <begin position="3426"/>
        <end position="3498"/>
    </location>
</feature>
<dbReference type="FunFam" id="3.30.160.60:FF:000100">
    <property type="entry name" value="Zinc finger 45-like"/>
    <property type="match status" value="2"/>
</dbReference>
<evidence type="ECO:0000256" key="1">
    <source>
        <dbReference type="ARBA" id="ARBA00004123"/>
    </source>
</evidence>
<feature type="compositionally biased region" description="Basic and acidic residues" evidence="10">
    <location>
        <begin position="2513"/>
        <end position="2523"/>
    </location>
</feature>
<dbReference type="InterPro" id="IPR029526">
    <property type="entry name" value="PGBD"/>
</dbReference>
<dbReference type="InterPro" id="IPR050752">
    <property type="entry name" value="C2H2-ZF_domain"/>
</dbReference>
<feature type="domain" description="C2H2-type" evidence="11">
    <location>
        <begin position="260"/>
        <end position="287"/>
    </location>
</feature>
<feature type="compositionally biased region" description="Basic and acidic residues" evidence="10">
    <location>
        <begin position="3181"/>
        <end position="3191"/>
    </location>
</feature>
<feature type="compositionally biased region" description="Basic and acidic residues" evidence="10">
    <location>
        <begin position="1635"/>
        <end position="1646"/>
    </location>
</feature>
<feature type="compositionally biased region" description="Polar residues" evidence="10">
    <location>
        <begin position="471"/>
        <end position="486"/>
    </location>
</feature>
<feature type="domain" description="C2H2-type" evidence="11">
    <location>
        <begin position="1737"/>
        <end position="1764"/>
    </location>
</feature>
<comment type="caution">
    <text evidence="12">The sequence shown here is derived from an EMBL/GenBank/DDBJ whole genome shotgun (WGS) entry which is preliminary data.</text>
</comment>
<dbReference type="GO" id="GO:0000978">
    <property type="term" value="F:RNA polymerase II cis-regulatory region sequence-specific DNA binding"/>
    <property type="evidence" value="ECO:0007669"/>
    <property type="project" value="TreeGrafter"/>
</dbReference>
<dbReference type="Gene3D" id="3.30.160.60">
    <property type="entry name" value="Classic Zinc Finger"/>
    <property type="match status" value="29"/>
</dbReference>
<keyword evidence="7" id="KW-0238">DNA-binding</keyword>
<dbReference type="FunFam" id="3.30.160.60:FF:001498">
    <property type="entry name" value="Zinc finger protein 404"/>
    <property type="match status" value="1"/>
</dbReference>
<dbReference type="PANTHER" id="PTHR24384:SF196">
    <property type="entry name" value="ZINC FINGER AND BTB DOMAIN-CONTAINING PROTEIN 11"/>
    <property type="match status" value="1"/>
</dbReference>
<feature type="compositionally biased region" description="Polar residues" evidence="10">
    <location>
        <begin position="3314"/>
        <end position="3331"/>
    </location>
</feature>
<feature type="domain" description="C2H2-type" evidence="11">
    <location>
        <begin position="2082"/>
        <end position="2109"/>
    </location>
</feature>
<feature type="compositionally biased region" description="Basic and acidic residues" evidence="10">
    <location>
        <begin position="3367"/>
        <end position="3387"/>
    </location>
</feature>
<feature type="compositionally biased region" description="Basic and acidic residues" evidence="10">
    <location>
        <begin position="2357"/>
        <end position="2370"/>
    </location>
</feature>
<feature type="region of interest" description="Disordered" evidence="10">
    <location>
        <begin position="2386"/>
        <end position="2453"/>
    </location>
</feature>
<feature type="compositionally biased region" description="Basic and acidic residues" evidence="10">
    <location>
        <begin position="91"/>
        <end position="102"/>
    </location>
</feature>
<evidence type="ECO:0000259" key="11">
    <source>
        <dbReference type="PROSITE" id="PS50157"/>
    </source>
</evidence>
<feature type="region of interest" description="Disordered" evidence="10">
    <location>
        <begin position="969"/>
        <end position="1001"/>
    </location>
</feature>
<evidence type="ECO:0000256" key="3">
    <source>
        <dbReference type="ARBA" id="ARBA00022723"/>
    </source>
</evidence>
<feature type="domain" description="C2H2-type" evidence="11">
    <location>
        <begin position="944"/>
        <end position="966"/>
    </location>
</feature>
<dbReference type="PANTHER" id="PTHR24384">
    <property type="entry name" value="FINGER PUTATIVE TRANSCRIPTION FACTOR FAMILY-RELATED"/>
    <property type="match status" value="1"/>
</dbReference>